<accession>A0A0D0CYA1</accession>
<dbReference type="Proteomes" id="UP000054538">
    <property type="component" value="Unassembled WGS sequence"/>
</dbReference>
<dbReference type="OrthoDB" id="2688224at2759"/>
<reference evidence="2 3" key="1">
    <citation type="submission" date="2014-04" db="EMBL/GenBank/DDBJ databases">
        <authorList>
            <consortium name="DOE Joint Genome Institute"/>
            <person name="Kuo A."/>
            <person name="Kohler A."/>
            <person name="Jargeat P."/>
            <person name="Nagy L.G."/>
            <person name="Floudas D."/>
            <person name="Copeland A."/>
            <person name="Barry K.W."/>
            <person name="Cichocki N."/>
            <person name="Veneault-Fourrey C."/>
            <person name="LaButti K."/>
            <person name="Lindquist E.A."/>
            <person name="Lipzen A."/>
            <person name="Lundell T."/>
            <person name="Morin E."/>
            <person name="Murat C."/>
            <person name="Sun H."/>
            <person name="Tunlid A."/>
            <person name="Henrissat B."/>
            <person name="Grigoriev I.V."/>
            <person name="Hibbett D.S."/>
            <person name="Martin F."/>
            <person name="Nordberg H.P."/>
            <person name="Cantor M.N."/>
            <person name="Hua S.X."/>
        </authorList>
    </citation>
    <scope>NUCLEOTIDE SEQUENCE [LARGE SCALE GENOMIC DNA]</scope>
    <source>
        <strain evidence="2 3">Ve08.2h10</strain>
    </source>
</reference>
<keyword evidence="3" id="KW-1185">Reference proteome</keyword>
<dbReference type="InParanoid" id="A0A0D0CYA1"/>
<sequence length="102" mass="11870">MQGGELEHHRSKQQFLCSSKKKGTMVKSIANQEAIEQFIKKVNDARKKLNEQNDPQPCQPHTSPLEHYHIAKSSRNSKDFTAWLREQRGNHAFKDFLPHLHP</sequence>
<organism evidence="2 3">
    <name type="scientific">Paxillus rubicundulus Ve08.2h10</name>
    <dbReference type="NCBI Taxonomy" id="930991"/>
    <lineage>
        <taxon>Eukaryota</taxon>
        <taxon>Fungi</taxon>
        <taxon>Dikarya</taxon>
        <taxon>Basidiomycota</taxon>
        <taxon>Agaricomycotina</taxon>
        <taxon>Agaricomycetes</taxon>
        <taxon>Agaricomycetidae</taxon>
        <taxon>Boletales</taxon>
        <taxon>Paxilineae</taxon>
        <taxon>Paxillaceae</taxon>
        <taxon>Paxillus</taxon>
    </lineage>
</organism>
<gene>
    <name evidence="2" type="ORF">PAXRUDRAFT_15698</name>
</gene>
<evidence type="ECO:0000313" key="2">
    <source>
        <dbReference type="EMBL" id="KIK80588.1"/>
    </source>
</evidence>
<dbReference type="HOGENOM" id="CLU_2278339_0_0_1"/>
<proteinExistence type="predicted"/>
<dbReference type="AlphaFoldDB" id="A0A0D0CYA1"/>
<feature type="region of interest" description="Disordered" evidence="1">
    <location>
        <begin position="1"/>
        <end position="22"/>
    </location>
</feature>
<protein>
    <submittedName>
        <fullName evidence="2">Uncharacterized protein</fullName>
    </submittedName>
</protein>
<evidence type="ECO:0000256" key="1">
    <source>
        <dbReference type="SAM" id="MobiDB-lite"/>
    </source>
</evidence>
<reference evidence="3" key="2">
    <citation type="submission" date="2015-01" db="EMBL/GenBank/DDBJ databases">
        <title>Evolutionary Origins and Diversification of the Mycorrhizal Mutualists.</title>
        <authorList>
            <consortium name="DOE Joint Genome Institute"/>
            <consortium name="Mycorrhizal Genomics Consortium"/>
            <person name="Kohler A."/>
            <person name="Kuo A."/>
            <person name="Nagy L.G."/>
            <person name="Floudas D."/>
            <person name="Copeland A."/>
            <person name="Barry K.W."/>
            <person name="Cichocki N."/>
            <person name="Veneault-Fourrey C."/>
            <person name="LaButti K."/>
            <person name="Lindquist E.A."/>
            <person name="Lipzen A."/>
            <person name="Lundell T."/>
            <person name="Morin E."/>
            <person name="Murat C."/>
            <person name="Riley R."/>
            <person name="Ohm R."/>
            <person name="Sun H."/>
            <person name="Tunlid A."/>
            <person name="Henrissat B."/>
            <person name="Grigoriev I.V."/>
            <person name="Hibbett D.S."/>
            <person name="Martin F."/>
        </authorList>
    </citation>
    <scope>NUCLEOTIDE SEQUENCE [LARGE SCALE GENOMIC DNA]</scope>
    <source>
        <strain evidence="3">Ve08.2h10</strain>
    </source>
</reference>
<evidence type="ECO:0000313" key="3">
    <source>
        <dbReference type="Proteomes" id="UP000054538"/>
    </source>
</evidence>
<name>A0A0D0CYA1_9AGAM</name>
<dbReference type="EMBL" id="KN825981">
    <property type="protein sequence ID" value="KIK80588.1"/>
    <property type="molecule type" value="Genomic_DNA"/>
</dbReference>